<dbReference type="InterPro" id="IPR005031">
    <property type="entry name" value="COQ10_START"/>
</dbReference>
<organism evidence="2 3">
    <name type="scientific">Aerosakkonema funiforme FACHB-1375</name>
    <dbReference type="NCBI Taxonomy" id="2949571"/>
    <lineage>
        <taxon>Bacteria</taxon>
        <taxon>Bacillati</taxon>
        <taxon>Cyanobacteriota</taxon>
        <taxon>Cyanophyceae</taxon>
        <taxon>Oscillatoriophycideae</taxon>
        <taxon>Aerosakkonematales</taxon>
        <taxon>Aerosakkonemataceae</taxon>
        <taxon>Aerosakkonema</taxon>
    </lineage>
</organism>
<dbReference type="AlphaFoldDB" id="A0A926VM32"/>
<protein>
    <submittedName>
        <fullName evidence="2">SRPBCC family protein</fullName>
    </submittedName>
</protein>
<keyword evidence="3" id="KW-1185">Reference proteome</keyword>
<proteinExistence type="predicted"/>
<feature type="domain" description="Coenzyme Q-binding protein COQ10 START" evidence="1">
    <location>
        <begin position="10"/>
        <end position="130"/>
    </location>
</feature>
<dbReference type="Pfam" id="PF03364">
    <property type="entry name" value="Polyketide_cyc"/>
    <property type="match status" value="1"/>
</dbReference>
<evidence type="ECO:0000259" key="1">
    <source>
        <dbReference type="Pfam" id="PF03364"/>
    </source>
</evidence>
<gene>
    <name evidence="2" type="ORF">H6G03_30240</name>
</gene>
<dbReference type="Gene3D" id="3.30.530.20">
    <property type="match status" value="1"/>
</dbReference>
<comment type="caution">
    <text evidence="2">The sequence shown here is derived from an EMBL/GenBank/DDBJ whole genome shotgun (WGS) entry which is preliminary data.</text>
</comment>
<reference evidence="2" key="2">
    <citation type="submission" date="2020-08" db="EMBL/GenBank/DDBJ databases">
        <authorList>
            <person name="Chen M."/>
            <person name="Teng W."/>
            <person name="Zhao L."/>
            <person name="Hu C."/>
            <person name="Zhou Y."/>
            <person name="Han B."/>
            <person name="Song L."/>
            <person name="Shu W."/>
        </authorList>
    </citation>
    <scope>NUCLEOTIDE SEQUENCE</scope>
    <source>
        <strain evidence="2">FACHB-1375</strain>
    </source>
</reference>
<dbReference type="Proteomes" id="UP000641646">
    <property type="component" value="Unassembled WGS sequence"/>
</dbReference>
<dbReference type="EMBL" id="JACJPW010000115">
    <property type="protein sequence ID" value="MBD2185307.1"/>
    <property type="molecule type" value="Genomic_DNA"/>
</dbReference>
<dbReference type="CDD" id="cd07820">
    <property type="entry name" value="SRPBCC_3"/>
    <property type="match status" value="1"/>
</dbReference>
<dbReference type="InterPro" id="IPR023393">
    <property type="entry name" value="START-like_dom_sf"/>
</dbReference>
<dbReference type="SUPFAM" id="SSF55961">
    <property type="entry name" value="Bet v1-like"/>
    <property type="match status" value="1"/>
</dbReference>
<name>A0A926VM32_9CYAN</name>
<reference evidence="2" key="1">
    <citation type="journal article" date="2015" name="ISME J.">
        <title>Draft Genome Sequence of Streptomyces incarnatus NRRL8089, which Produces the Nucleoside Antibiotic Sinefungin.</title>
        <authorList>
            <person name="Oshima K."/>
            <person name="Hattori M."/>
            <person name="Shimizu H."/>
            <person name="Fukuda K."/>
            <person name="Nemoto M."/>
            <person name="Inagaki K."/>
            <person name="Tamura T."/>
        </authorList>
    </citation>
    <scope>NUCLEOTIDE SEQUENCE</scope>
    <source>
        <strain evidence="2">FACHB-1375</strain>
    </source>
</reference>
<sequence length="151" mass="18005">MLHFKHSSLIDASVEAVWNFHERRDILQVLTPPWQPVEVIRREGGLEVGAISEFRIVLGSFPVRWIARHTECERYRLFTDKQIAGPMEYWVHRHEFANENGKTRLTDAIEFGLPGGWIVEMVLAWWVDQRLKDMFRYRHEVTKRECEQKKS</sequence>
<evidence type="ECO:0000313" key="2">
    <source>
        <dbReference type="EMBL" id="MBD2185307.1"/>
    </source>
</evidence>
<dbReference type="RefSeq" id="WP_190473415.1">
    <property type="nucleotide sequence ID" value="NZ_JACJPW010000115.1"/>
</dbReference>
<evidence type="ECO:0000313" key="3">
    <source>
        <dbReference type="Proteomes" id="UP000641646"/>
    </source>
</evidence>
<accession>A0A926VM32</accession>